<sequence>MSTMRESADVPAWPVYALTVHDDGRVLASGPLIETSGHPTRAAAIEVVAGAAGRLGRSVRATASEPDGAVWPLIVSPDGEVSEVKTGRPRAAAPKKRQEKRAEKRREKRQEKDRGRRAAKGGAKEGSAAAPRPGAPEGGEAYAESLAQVTGHLDAGRTDEARALATQLDTQVAGVLGVSHPVALGVREVRARATAEAGDPVAGIQLYRDVAERWHYRGDAEQAEAVAGRAEKLWTGITDVERALIAGVAVVRMRNQIPGEGGAALASVLAHRERLLRTPVAEAAPEATPVAATPVTDPGTAKGTEAVAGRGAAAGAEVPEPPVAVSSAPRSSRPRPRTAPSWERPAVNARKAG</sequence>
<reference evidence="2" key="1">
    <citation type="submission" date="2022-10" db="EMBL/GenBank/DDBJ databases">
        <title>The complete genomes of actinobacterial strains from the NBC collection.</title>
        <authorList>
            <person name="Joergensen T.S."/>
            <person name="Alvarez Arevalo M."/>
            <person name="Sterndorff E.B."/>
            <person name="Faurdal D."/>
            <person name="Vuksanovic O."/>
            <person name="Mourched A.-S."/>
            <person name="Charusanti P."/>
            <person name="Shaw S."/>
            <person name="Blin K."/>
            <person name="Weber T."/>
        </authorList>
    </citation>
    <scope>NUCLEOTIDE SEQUENCE</scope>
    <source>
        <strain evidence="2">NBC_01432</strain>
    </source>
</reference>
<evidence type="ECO:0000256" key="1">
    <source>
        <dbReference type="SAM" id="MobiDB-lite"/>
    </source>
</evidence>
<feature type="compositionally biased region" description="Low complexity" evidence="1">
    <location>
        <begin position="280"/>
        <end position="331"/>
    </location>
</feature>
<feature type="compositionally biased region" description="Basic and acidic residues" evidence="1">
    <location>
        <begin position="100"/>
        <end position="116"/>
    </location>
</feature>
<name>A0ABZ2A4F3_STRNV</name>
<dbReference type="RefSeq" id="WP_329077180.1">
    <property type="nucleotide sequence ID" value="NZ_CP109389.1"/>
</dbReference>
<keyword evidence="3" id="KW-1185">Reference proteome</keyword>
<protein>
    <submittedName>
        <fullName evidence="2">Uncharacterized protein</fullName>
    </submittedName>
</protein>
<evidence type="ECO:0000313" key="3">
    <source>
        <dbReference type="Proteomes" id="UP001432209"/>
    </source>
</evidence>
<evidence type="ECO:0000313" key="2">
    <source>
        <dbReference type="EMBL" id="WUX53572.1"/>
    </source>
</evidence>
<feature type="region of interest" description="Disordered" evidence="1">
    <location>
        <begin position="80"/>
        <end position="139"/>
    </location>
</feature>
<organism evidence="2 3">
    <name type="scientific">Streptomyces niveus</name>
    <name type="common">Streptomyces spheroides</name>
    <dbReference type="NCBI Taxonomy" id="193462"/>
    <lineage>
        <taxon>Bacteria</taxon>
        <taxon>Bacillati</taxon>
        <taxon>Actinomycetota</taxon>
        <taxon>Actinomycetes</taxon>
        <taxon>Kitasatosporales</taxon>
        <taxon>Streptomycetaceae</taxon>
        <taxon>Streptomyces</taxon>
    </lineage>
</organism>
<dbReference type="EMBL" id="CP109495">
    <property type="protein sequence ID" value="WUX53572.1"/>
    <property type="molecule type" value="Genomic_DNA"/>
</dbReference>
<dbReference type="Proteomes" id="UP001432209">
    <property type="component" value="Chromosome"/>
</dbReference>
<feature type="region of interest" description="Disordered" evidence="1">
    <location>
        <begin position="280"/>
        <end position="353"/>
    </location>
</feature>
<gene>
    <name evidence="2" type="ORF">OG442_19565</name>
</gene>
<proteinExistence type="predicted"/>
<accession>A0ABZ2A4F3</accession>